<dbReference type="GO" id="GO:0051539">
    <property type="term" value="F:4 iron, 4 sulfur cluster binding"/>
    <property type="evidence" value="ECO:0007669"/>
    <property type="project" value="UniProtKB-KW"/>
</dbReference>
<dbReference type="GO" id="GO:0003677">
    <property type="term" value="F:DNA binding"/>
    <property type="evidence" value="ECO:0007669"/>
    <property type="project" value="UniProtKB-KW"/>
</dbReference>
<gene>
    <name evidence="18" type="ORF">FDP41_012932</name>
</gene>
<dbReference type="GO" id="GO:0045004">
    <property type="term" value="P:DNA replication proofreading"/>
    <property type="evidence" value="ECO:0007669"/>
    <property type="project" value="TreeGrafter"/>
</dbReference>
<dbReference type="Gene3D" id="3.90.1600.10">
    <property type="entry name" value="Palm domain of DNA polymerase"/>
    <property type="match status" value="2"/>
</dbReference>
<feature type="region of interest" description="Disordered" evidence="16">
    <location>
        <begin position="1"/>
        <end position="40"/>
    </location>
</feature>
<dbReference type="SMART" id="SM00486">
    <property type="entry name" value="POLBc"/>
    <property type="match status" value="1"/>
</dbReference>
<dbReference type="InterPro" id="IPR043502">
    <property type="entry name" value="DNA/RNA_pol_sf"/>
</dbReference>
<evidence type="ECO:0000256" key="3">
    <source>
        <dbReference type="ARBA" id="ARBA00022485"/>
    </source>
</evidence>
<feature type="domain" description="DNA polymerase epsilon catalytic subunit A C-terminal" evidence="17">
    <location>
        <begin position="1521"/>
        <end position="1907"/>
    </location>
</feature>
<dbReference type="GO" id="GO:0008622">
    <property type="term" value="C:epsilon DNA polymerase complex"/>
    <property type="evidence" value="ECO:0007669"/>
    <property type="project" value="InterPro"/>
</dbReference>
<dbReference type="VEuPathDB" id="AmoebaDB:NF0065520"/>
<dbReference type="CDD" id="cd05535">
    <property type="entry name" value="POLBc_epsilon"/>
    <property type="match status" value="1"/>
</dbReference>
<dbReference type="Pfam" id="PF23250">
    <property type="entry name" value="zf_DPOE_2"/>
    <property type="match status" value="1"/>
</dbReference>
<dbReference type="SUPFAM" id="SSF53098">
    <property type="entry name" value="Ribonuclease H-like"/>
    <property type="match status" value="1"/>
</dbReference>
<dbReference type="VEuPathDB" id="AmoebaDB:NF0065510"/>
<dbReference type="GO" id="GO:0008270">
    <property type="term" value="F:zinc ion binding"/>
    <property type="evidence" value="ECO:0007669"/>
    <property type="project" value="UniProtKB-KW"/>
</dbReference>
<feature type="compositionally biased region" description="Low complexity" evidence="16">
    <location>
        <begin position="1199"/>
        <end position="1209"/>
    </location>
</feature>
<keyword evidence="5 15" id="KW-0548">Nucleotidyltransferase</keyword>
<dbReference type="Pfam" id="PF22912">
    <property type="entry name" value="zf-DPOE"/>
    <property type="match status" value="1"/>
</dbReference>
<dbReference type="EMBL" id="VFQX01000016">
    <property type="protein sequence ID" value="KAF0981144.1"/>
    <property type="molecule type" value="Genomic_DNA"/>
</dbReference>
<dbReference type="Pfam" id="PF08490">
    <property type="entry name" value="DUF1744"/>
    <property type="match status" value="1"/>
</dbReference>
<dbReference type="InterPro" id="IPR006172">
    <property type="entry name" value="DNA-dir_DNA_pol_B"/>
</dbReference>
<evidence type="ECO:0000256" key="2">
    <source>
        <dbReference type="ARBA" id="ARBA00005755"/>
    </source>
</evidence>
<dbReference type="SUPFAM" id="SSF56672">
    <property type="entry name" value="DNA/RNA polymerases"/>
    <property type="match status" value="1"/>
</dbReference>
<dbReference type="InterPro" id="IPR036397">
    <property type="entry name" value="RNaseH_sf"/>
</dbReference>
<dbReference type="InterPro" id="IPR029703">
    <property type="entry name" value="POL2"/>
</dbReference>
<comment type="catalytic activity">
    <reaction evidence="15">
        <text>DNA(n) + a 2'-deoxyribonucleoside 5'-triphosphate = DNA(n+1) + diphosphate</text>
        <dbReference type="Rhea" id="RHEA:22508"/>
        <dbReference type="Rhea" id="RHEA-COMP:17339"/>
        <dbReference type="Rhea" id="RHEA-COMP:17340"/>
        <dbReference type="ChEBI" id="CHEBI:33019"/>
        <dbReference type="ChEBI" id="CHEBI:61560"/>
        <dbReference type="ChEBI" id="CHEBI:173112"/>
        <dbReference type="EC" id="2.7.7.7"/>
    </reaction>
</comment>
<evidence type="ECO:0000256" key="15">
    <source>
        <dbReference type="RuleBase" id="RU365029"/>
    </source>
</evidence>
<dbReference type="InterPro" id="IPR023211">
    <property type="entry name" value="DNA_pol_palm_dom_sf"/>
</dbReference>
<evidence type="ECO:0000256" key="16">
    <source>
        <dbReference type="SAM" id="MobiDB-lite"/>
    </source>
</evidence>
<dbReference type="InterPro" id="IPR042087">
    <property type="entry name" value="DNA_pol_B_thumb"/>
</dbReference>
<evidence type="ECO:0000256" key="1">
    <source>
        <dbReference type="ARBA" id="ARBA00004123"/>
    </source>
</evidence>
<dbReference type="FunFam" id="1.10.132.60:FF:000003">
    <property type="entry name" value="DNA polymerase epsilon catalytic subunit"/>
    <property type="match status" value="1"/>
</dbReference>
<feature type="region of interest" description="Disordered" evidence="16">
    <location>
        <begin position="1194"/>
        <end position="1289"/>
    </location>
</feature>
<dbReference type="InterPro" id="IPR012337">
    <property type="entry name" value="RNaseH-like_sf"/>
</dbReference>
<keyword evidence="7 15" id="KW-0479">Metal-binding</keyword>
<keyword evidence="4 15" id="KW-0808">Transferase</keyword>
<dbReference type="FunFam" id="3.90.1600.10:FF:000006">
    <property type="entry name" value="DNA polymerase epsilon catalytic subunit"/>
    <property type="match status" value="1"/>
</dbReference>
<feature type="compositionally biased region" description="Acidic residues" evidence="16">
    <location>
        <begin position="1212"/>
        <end position="1235"/>
    </location>
</feature>
<dbReference type="SMART" id="SM01159">
    <property type="entry name" value="DUF1744"/>
    <property type="match status" value="1"/>
</dbReference>
<dbReference type="GO" id="GO:0000278">
    <property type="term" value="P:mitotic cell cycle"/>
    <property type="evidence" value="ECO:0007669"/>
    <property type="project" value="TreeGrafter"/>
</dbReference>
<dbReference type="InterPro" id="IPR054475">
    <property type="entry name" value="Znf-DPOE"/>
</dbReference>
<organism evidence="18 19">
    <name type="scientific">Naegleria fowleri</name>
    <name type="common">Brain eating amoeba</name>
    <dbReference type="NCBI Taxonomy" id="5763"/>
    <lineage>
        <taxon>Eukaryota</taxon>
        <taxon>Discoba</taxon>
        <taxon>Heterolobosea</taxon>
        <taxon>Tetramitia</taxon>
        <taxon>Eutetramitia</taxon>
        <taxon>Vahlkampfiidae</taxon>
        <taxon>Naegleria</taxon>
    </lineage>
</organism>
<keyword evidence="10 15" id="KW-0239">DNA-directed DNA polymerase</keyword>
<evidence type="ECO:0000259" key="17">
    <source>
        <dbReference type="SMART" id="SM01159"/>
    </source>
</evidence>
<dbReference type="VEuPathDB" id="AmoebaDB:NF0065530"/>
<evidence type="ECO:0000256" key="7">
    <source>
        <dbReference type="ARBA" id="ARBA00022723"/>
    </source>
</evidence>
<dbReference type="FunFam" id="3.30.420.10:FF:000010">
    <property type="entry name" value="DNA polymerase epsilon catalytic subunit"/>
    <property type="match status" value="1"/>
</dbReference>
<keyword evidence="6 15" id="KW-0235">DNA replication</keyword>
<dbReference type="VEuPathDB" id="AmoebaDB:FDP41_012932"/>
<keyword evidence="8 15" id="KW-0863">Zinc-finger</keyword>
<dbReference type="GO" id="GO:0006287">
    <property type="term" value="P:base-excision repair, gap-filling"/>
    <property type="evidence" value="ECO:0007669"/>
    <property type="project" value="TreeGrafter"/>
</dbReference>
<evidence type="ECO:0000256" key="9">
    <source>
        <dbReference type="ARBA" id="ARBA00022833"/>
    </source>
</evidence>
<dbReference type="RefSeq" id="XP_044565857.1">
    <property type="nucleotide sequence ID" value="XM_044703506.1"/>
</dbReference>
<evidence type="ECO:0000256" key="13">
    <source>
        <dbReference type="ARBA" id="ARBA00023125"/>
    </source>
</evidence>
<evidence type="ECO:0000256" key="4">
    <source>
        <dbReference type="ARBA" id="ARBA00022679"/>
    </source>
</evidence>
<evidence type="ECO:0000256" key="12">
    <source>
        <dbReference type="ARBA" id="ARBA00023014"/>
    </source>
</evidence>
<keyword evidence="13 15" id="KW-0238">DNA-binding</keyword>
<evidence type="ECO:0000313" key="18">
    <source>
        <dbReference type="EMBL" id="KAF0981144.1"/>
    </source>
</evidence>
<accession>A0A6A5C3R9</accession>
<name>A0A6A5C3R9_NAEFO</name>
<evidence type="ECO:0000256" key="14">
    <source>
        <dbReference type="ARBA" id="ARBA00023242"/>
    </source>
</evidence>
<comment type="function">
    <text evidence="15">DNA polymerase II participates in chromosomal DNA replication.</text>
</comment>
<feature type="compositionally biased region" description="Polar residues" evidence="16">
    <location>
        <begin position="1"/>
        <end position="18"/>
    </location>
</feature>
<comment type="subcellular location">
    <subcellularLocation>
        <location evidence="1 15">Nucleus</location>
    </subcellularLocation>
</comment>
<dbReference type="OrthoDB" id="10060449at2759"/>
<keyword evidence="11 15" id="KW-0408">Iron</keyword>
<comment type="similarity">
    <text evidence="2 15">Belongs to the DNA polymerase type-B family.</text>
</comment>
<proteinExistence type="inferred from homology"/>
<keyword evidence="3 15" id="KW-0004">4Fe-4S</keyword>
<evidence type="ECO:0000256" key="8">
    <source>
        <dbReference type="ARBA" id="ARBA00022771"/>
    </source>
</evidence>
<dbReference type="GO" id="GO:0006297">
    <property type="term" value="P:nucleotide-excision repair, DNA gap filling"/>
    <property type="evidence" value="ECO:0007669"/>
    <property type="project" value="TreeGrafter"/>
</dbReference>
<comment type="cofactor">
    <cofactor evidence="15">
        <name>[4Fe-4S] cluster</name>
        <dbReference type="ChEBI" id="CHEBI:49883"/>
    </cofactor>
</comment>
<dbReference type="OMA" id="MLDQCRY"/>
<keyword evidence="19" id="KW-1185">Reference proteome</keyword>
<protein>
    <recommendedName>
        <fullName evidence="15">DNA polymerase epsilon catalytic subunit</fullName>
        <ecNumber evidence="15">2.7.7.7</ecNumber>
    </recommendedName>
</protein>
<dbReference type="PANTHER" id="PTHR10670">
    <property type="entry name" value="DNA POLYMERASE EPSILON CATALYTIC SUBUNIT A"/>
    <property type="match status" value="1"/>
</dbReference>
<evidence type="ECO:0000256" key="6">
    <source>
        <dbReference type="ARBA" id="ARBA00022705"/>
    </source>
</evidence>
<dbReference type="GO" id="GO:0003887">
    <property type="term" value="F:DNA-directed DNA polymerase activity"/>
    <property type="evidence" value="ECO:0007669"/>
    <property type="project" value="UniProtKB-KW"/>
</dbReference>
<dbReference type="Pfam" id="PF03104">
    <property type="entry name" value="DNA_pol_B_exo1"/>
    <property type="match status" value="1"/>
</dbReference>
<evidence type="ECO:0000313" key="19">
    <source>
        <dbReference type="Proteomes" id="UP000444721"/>
    </source>
</evidence>
<dbReference type="GO" id="GO:0008310">
    <property type="term" value="F:single-stranded DNA 3'-5' DNA exonuclease activity"/>
    <property type="evidence" value="ECO:0007669"/>
    <property type="project" value="TreeGrafter"/>
</dbReference>
<evidence type="ECO:0000256" key="10">
    <source>
        <dbReference type="ARBA" id="ARBA00022932"/>
    </source>
</evidence>
<dbReference type="GO" id="GO:0006272">
    <property type="term" value="P:leading strand elongation"/>
    <property type="evidence" value="ECO:0007669"/>
    <property type="project" value="TreeGrafter"/>
</dbReference>
<dbReference type="GO" id="GO:0000166">
    <property type="term" value="F:nucleotide binding"/>
    <property type="evidence" value="ECO:0007669"/>
    <property type="project" value="InterPro"/>
</dbReference>
<dbReference type="EC" id="2.7.7.7" evidence="15"/>
<dbReference type="InterPro" id="IPR013697">
    <property type="entry name" value="DNA_pol_e_suA_C"/>
</dbReference>
<dbReference type="InterPro" id="IPR055191">
    <property type="entry name" value="POL2_thumb"/>
</dbReference>
<keyword evidence="14 15" id="KW-0539">Nucleus</keyword>
<dbReference type="PANTHER" id="PTHR10670:SF0">
    <property type="entry name" value="DNA POLYMERASE EPSILON CATALYTIC SUBUNIT A"/>
    <property type="match status" value="1"/>
</dbReference>
<comment type="caution">
    <text evidence="18">The sequence shown here is derived from an EMBL/GenBank/DDBJ whole genome shotgun (WGS) entry which is preliminary data.</text>
</comment>
<dbReference type="CDD" id="cd05779">
    <property type="entry name" value="DNA_polB_epsilon_exo"/>
    <property type="match status" value="1"/>
</dbReference>
<sequence>MFTHKSTSNKSTRRLLNNSKRRNADSHASQNEKDEEEEKLQKLKEYRERKKLEEIEIDKRFFGAPMEGTKQLGWLLNFRSTSVPEKLATGGAEMEDIIHSSSLDVSAVVLYFISDEGEYFTVTKAFEPYFYIALKDDNSFTEVSNYLTSLDPLVSLDIVEKEDLSKMNHLSGIKAKFIKLRFKNVQQLMEMRSKLLPIIEKNKKKNQNSFEVLEEELLQEEKDFEDEFLDDLDDYERGIRRKRKVKLSTMDCVDKIIDIREYDIKYHIRCAIDSDLRVGYWYDIFIEEGNVLLSMRQDIEERAIPKVCAFDIETTKPPLMFPDPQSDRIMMISYMIDGHGYLIVNREIVSEDIENFDYTPKEEFPGYFEVFNVENEKELLLKWFSHMQEEKPCVYVTYNGDYFDWPFIEERSKVYSLNLREYVGYYRLSGDSKRLGSDTEYGSSFGVHIDCLYWVIRDSYLPHGSHGLKAVTRAKLKYDPIEVDPEEMLPLASSEPQKLASYSVSDAVSTYYLYMKYINPFIFSLCNIIPMPPDEVLRKGSGTLCETLLMVQAFKGNIIFPNRYQSDPEKMYKGHLIASETYIGGRVEGLKSGVYRSDIPHSFKLNPNRYQTLIDNVDRALRFSIQVEQQLEVDQVANFEEVKQEIIAALTLLKEQPDRTECPKLYHLDVGAMYPNIILTHRLQPSAIVNEDTCAQCIYNKPENDCKRIMKWHFRAEYFTATRSEFNIAKNTLMNENPDYTNEELRKRVGEISQKAHKKKYNKESMVKDATICQRENPFYVNTVREFRDRRYVLKDKTKEWKDRMKDPELEEKAKVMLVLYDSLQLAHKCILNSFYGYVMRKAARWYSMEMAGVVTYNGAQIIRMARELIDDIGTSLELDTDGIWCMLPGSFPENFTLKLTNGKKRTISYPCLMLNADVAQNFSNNQYQNFNPETGKWEKHSECSIFFEVDGPYRAMILPASKEEGKSIKKRYAVFNHDGTLAELKGFEIKRRGELKLIKIFQSQVFEQFLKGDTLKECYDCVAEIANRWLDILYTKGEGIETKQLFDYITESSNMSKKLEEYGNQKAARITAAKRLVDLFGEQMVRDKGLVCSYIVAKKPENASVTERVIPTIVFQKEESVCLSFLRKWTKDHSLTEIDLKEIVDWDYYIERLGSAIQKIITIPAALQSIENPVPRVKHPDWLFKKLKENDSQSKQRSLLSMLKSSHSMQEDDSSHEDENDDSNGMEDSSEEDGMTSSSSSSSLMKRKLNHVVSLSSDEEEQVVASHKKNRKKKKKSNQHDEFNHAHAPLGDGTMASFVQFYSNQLKDLVWHILEIRETDTPGILNLFICVGGKMRTMKINVPRVIYLNFYKKQKYDVEPRKKLPMLSSLLSENSITNKQETFLYKKEFDETVYQKNLQSMYSEFSNPDIQGVYETQIDPVLRAILQIGALCKVDPKSRSKLDSTSVLSISDLIQIDGNINSKTARQGVSYLNDISNLQKLYLFESCSDVRGVIGLFSFATKKAYIFLIHSVEIQTVGLHPDRIFDEVLDQLLLQQTNSQLNITEIEEFELDVYKNRNDVIREINNILIRERKASSLLMVQSPFSYQTKTASEQAPMLSEIPIIAIPFNDEDNKYQHALSGYWMNQCVKQMFIRYCAIEKWYQDMVNYSNYCGIPIGNIESNDFVMFLIDIMFGRCLQENYVLWLSKANKPDLGGCENDALQQQALISDEQLYSRSGSFINHSACYHSICVEFELSHLDINAILQSNFIEETLDEKISNSSKFASTLEVFKVFKQMVSKLFADVHNEEALSPQVPDLILANLYRWCSNSHAKMYHPEILSFVYRLQKKAFLQFCAHLKKSGCRIIYANFTKVVIDTGKNTVDEATIYTDYLKTSIQQQKLFAWIDIEVKNMWSNLLWYNHRNYLGFKETETGLVADPQIDILDELPQAVKTHLIFYLSTYLYECLKFRRSLDEKLSTMKPEEFQKSQEEHAQEFLSTNYSESLMDTMSNQLKQLTLQHMENNLNGKDIRLEFVNALCHLLSMDLFIRDEVNVLKRSLLKLLGVKEFSPESIFKRTQHLFKLPDMICSYCSSCFDLELGISSHDSIFKCKHCTNDFDKNLIEGKLIDFTQNKMISYQLQDLQCSRCLQINPNNVMERCSCSGKWIPAQSENKSEKILETLLLLKSIAQHYHFETLNEILQYCSSCSCSSNRN</sequence>
<dbReference type="GeneID" id="68120147"/>
<evidence type="ECO:0000256" key="11">
    <source>
        <dbReference type="ARBA" id="ARBA00023004"/>
    </source>
</evidence>
<dbReference type="Gene3D" id="1.10.132.60">
    <property type="entry name" value="DNA polymerase family B, C-terminal domain"/>
    <property type="match status" value="1"/>
</dbReference>
<feature type="compositionally biased region" description="Basic residues" evidence="16">
    <location>
        <begin position="1267"/>
        <end position="1278"/>
    </location>
</feature>
<dbReference type="VEuPathDB" id="AmoebaDB:NfTy_079270"/>
<keyword evidence="12 15" id="KW-0411">Iron-sulfur</keyword>
<dbReference type="Pfam" id="PF22634">
    <property type="entry name" value="POL2_thumb"/>
    <property type="match status" value="1"/>
</dbReference>
<dbReference type="Proteomes" id="UP000444721">
    <property type="component" value="Unassembled WGS sequence"/>
</dbReference>
<reference evidence="18 19" key="1">
    <citation type="journal article" date="2019" name="Sci. Rep.">
        <title>Nanopore sequencing improves the draft genome of the human pathogenic amoeba Naegleria fowleri.</title>
        <authorList>
            <person name="Liechti N."/>
            <person name="Schurch N."/>
            <person name="Bruggmann R."/>
            <person name="Wittwer M."/>
        </authorList>
    </citation>
    <scope>NUCLEOTIDE SEQUENCE [LARGE SCALE GENOMIC DNA]</scope>
    <source>
        <strain evidence="18 19">ATCC 30894</strain>
    </source>
</reference>
<keyword evidence="9 15" id="KW-0862">Zinc</keyword>
<dbReference type="Gene3D" id="3.30.420.10">
    <property type="entry name" value="Ribonuclease H-like superfamily/Ribonuclease H"/>
    <property type="match status" value="1"/>
</dbReference>
<dbReference type="Gene3D" id="1.10.287.690">
    <property type="entry name" value="Helix hairpin bin"/>
    <property type="match status" value="1"/>
</dbReference>
<dbReference type="InterPro" id="IPR006133">
    <property type="entry name" value="DNA-dir_DNA_pol_B_exonuc"/>
</dbReference>
<dbReference type="Gene3D" id="3.30.342.10">
    <property type="entry name" value="DNA Polymerase, chain B, domain 1"/>
    <property type="match status" value="1"/>
</dbReference>
<evidence type="ECO:0000256" key="5">
    <source>
        <dbReference type="ARBA" id="ARBA00022695"/>
    </source>
</evidence>